<dbReference type="Proteomes" id="UP000202740">
    <property type="component" value="Segment"/>
</dbReference>
<proteinExistence type="predicted"/>
<dbReference type="GO" id="GO:0016032">
    <property type="term" value="P:viral process"/>
    <property type="evidence" value="ECO:0007669"/>
    <property type="project" value="InterPro"/>
</dbReference>
<evidence type="ECO:0000313" key="1">
    <source>
        <dbReference type="EMBL" id="AGG54553.1"/>
    </source>
</evidence>
<evidence type="ECO:0000313" key="2">
    <source>
        <dbReference type="Proteomes" id="UP000202740"/>
    </source>
</evidence>
<keyword evidence="1" id="KW-0378">Hydrolase</keyword>
<dbReference type="GO" id="GO:0008833">
    <property type="term" value="F:deoxyribonuclease IV (phage-T4-induced) activity"/>
    <property type="evidence" value="ECO:0007669"/>
    <property type="project" value="InterPro"/>
</dbReference>
<dbReference type="GeneID" id="15013362"/>
<dbReference type="Pfam" id="PF05367">
    <property type="entry name" value="Phage_endo_I"/>
    <property type="match status" value="1"/>
</dbReference>
<dbReference type="InterPro" id="IPR008029">
    <property type="entry name" value="Phage_T7_Gp3_endoDNaseI"/>
</dbReference>
<organism evidence="1 2">
    <name type="scientific">Cyanophage SS120-1</name>
    <dbReference type="NCBI Taxonomy" id="616674"/>
    <lineage>
        <taxon>Viruses</taxon>
        <taxon>Duplodnaviria</taxon>
        <taxon>Heunggongvirae</taxon>
        <taxon>Uroviricota</taxon>
        <taxon>Caudoviricetes</taxon>
        <taxon>Autographivirales</taxon>
        <taxon>Banchanvirus</taxon>
        <taxon>Banchanvirus SS1201</taxon>
    </lineage>
</organism>
<dbReference type="Gene3D" id="3.40.91.30">
    <property type="match status" value="1"/>
</dbReference>
<dbReference type="GO" id="GO:0015074">
    <property type="term" value="P:DNA integration"/>
    <property type="evidence" value="ECO:0007669"/>
    <property type="project" value="InterPro"/>
</dbReference>
<dbReference type="OrthoDB" id="17050at10239"/>
<dbReference type="EMBL" id="HQ316584">
    <property type="protein sequence ID" value="AGG54553.1"/>
    <property type="molecule type" value="Genomic_DNA"/>
</dbReference>
<dbReference type="InterPro" id="IPR011335">
    <property type="entry name" value="Restrct_endonuc-II-like"/>
</dbReference>
<name>M1U3D9_9CAUD</name>
<keyword evidence="1" id="KW-0540">Nuclease</keyword>
<keyword evidence="2" id="KW-1185">Reference proteome</keyword>
<dbReference type="SUPFAM" id="SSF52980">
    <property type="entry name" value="Restriction endonuclease-like"/>
    <property type="match status" value="1"/>
</dbReference>
<gene>
    <name evidence="1" type="ORF">CYYG_00052</name>
</gene>
<dbReference type="CDD" id="cd22324">
    <property type="entry name" value="Endonuclease_I"/>
    <property type="match status" value="1"/>
</dbReference>
<dbReference type="RefSeq" id="YP_007676897.1">
    <property type="nucleotide sequence ID" value="NC_020872.1"/>
</dbReference>
<reference evidence="1 2" key="1">
    <citation type="submission" date="2010-03" db="EMBL/GenBank/DDBJ databases">
        <title>The Genome Sequence of Cyanophage P-SSP9.</title>
        <authorList>
            <consortium name="The Broad Institute Genome Sequencing Platform"/>
            <person name="Henn M.R."/>
            <person name="Sullivan M.S."/>
            <person name="Osburne M.S."/>
            <person name="Levin J."/>
            <person name="Malboeuf C."/>
            <person name="Casali M."/>
            <person name="Russ C."/>
            <person name="Lennon N."/>
            <person name="Erlich R."/>
            <person name="Young S.K."/>
            <person name="Koehrsen M."/>
            <person name="Yandava C."/>
            <person name="Zeng Q."/>
            <person name="Alvarado L."/>
            <person name="Anderson S."/>
            <person name="Berlin A."/>
            <person name="Borenstein D."/>
            <person name="Chen Z."/>
            <person name="Engels R."/>
            <person name="Freedman E."/>
            <person name="Gellesch M."/>
            <person name="Goldberg J."/>
            <person name="Green L."/>
            <person name="Griggs A."/>
            <person name="Gujja S."/>
            <person name="Heiman D."/>
            <person name="Hepburn T."/>
            <person name="Howarth C."/>
            <person name="Jen D."/>
            <person name="Larson L."/>
            <person name="Lewis B."/>
            <person name="Mehta T."/>
            <person name="Park D."/>
            <person name="Pearson M."/>
            <person name="Roberts A."/>
            <person name="Ryan E."/>
            <person name="Saif S."/>
            <person name="Shea T."/>
            <person name="Shenoy N."/>
            <person name="Sisk P."/>
            <person name="Stolte C."/>
            <person name="Sykes S."/>
            <person name="Walk T."/>
            <person name="White J."/>
            <person name="Yu Q."/>
            <person name="Coleman M.L."/>
            <person name="Huang K.H."/>
            <person name="Weigele P.R."/>
            <person name="DeFrancesco A.S."/>
            <person name="Kern S.E."/>
            <person name="Thompson L.R."/>
            <person name="Fu R."/>
            <person name="Hombeck B."/>
            <person name="Chisholm S.W."/>
            <person name="Haas B."/>
            <person name="Nusbaum C."/>
            <person name="Galagan J."/>
            <person name="Birren B."/>
        </authorList>
    </citation>
    <scope>NUCLEOTIDE SEQUENCE [LARGE SCALE GENOMIC DNA]</scope>
    <source>
        <strain evidence="1 2">P-SSP9</strain>
    </source>
</reference>
<sequence>MPYRSVLEERIAKSFDKQCIPYLYEVKSFKYVLESNYTPDFFLKSGVILEAKGFFKPSDRRKMLAMKKQYPDLDIRFIFQRNNTLSKNSKTTYGAWAEKHGFPYCIYPDIPPDWLK</sequence>
<keyword evidence="1" id="KW-0255">Endonuclease</keyword>
<protein>
    <submittedName>
        <fullName evidence="1">Endonuclease</fullName>
    </submittedName>
</protein>
<accession>M1U3D9</accession>
<dbReference type="KEGG" id="vg:15013362"/>